<evidence type="ECO:0000313" key="1">
    <source>
        <dbReference type="EMBL" id="PXV62345.1"/>
    </source>
</evidence>
<dbReference type="Proteomes" id="UP000247973">
    <property type="component" value="Unassembled WGS sequence"/>
</dbReference>
<dbReference type="AlphaFoldDB" id="A0A2V3PNT6"/>
<accession>A0A2V3PNT6</accession>
<sequence length="174" mass="19881">METKYTFKQNKSGNWDILKGKQLICGGYRTQNDAAIGLATDIKRNRLYDELVAKGVATEKLLFKNYEELLEIEADHTRYDKARKNLEATQQKVLTSGKGKMFYGITGNEVTANYEYGDYKTRITTIDPRTLFFVDDFCDSVKKALEIPEPINLDDLIRKAGGNPPAELKTKYYD</sequence>
<keyword evidence="2" id="KW-1185">Reference proteome</keyword>
<evidence type="ECO:0000313" key="2">
    <source>
        <dbReference type="Proteomes" id="UP000247973"/>
    </source>
</evidence>
<proteinExistence type="predicted"/>
<dbReference type="EMBL" id="QICL01000020">
    <property type="protein sequence ID" value="PXV62345.1"/>
    <property type="molecule type" value="Genomic_DNA"/>
</dbReference>
<organism evidence="1 2">
    <name type="scientific">Dysgonomonas alginatilytica</name>
    <dbReference type="NCBI Taxonomy" id="1605892"/>
    <lineage>
        <taxon>Bacteria</taxon>
        <taxon>Pseudomonadati</taxon>
        <taxon>Bacteroidota</taxon>
        <taxon>Bacteroidia</taxon>
        <taxon>Bacteroidales</taxon>
        <taxon>Dysgonomonadaceae</taxon>
        <taxon>Dysgonomonas</taxon>
    </lineage>
</organism>
<dbReference type="RefSeq" id="WP_110311482.1">
    <property type="nucleotide sequence ID" value="NZ_QICL01000020.1"/>
</dbReference>
<gene>
    <name evidence="1" type="ORF">CLV62_12033</name>
</gene>
<name>A0A2V3PNT6_9BACT</name>
<comment type="caution">
    <text evidence="1">The sequence shown here is derived from an EMBL/GenBank/DDBJ whole genome shotgun (WGS) entry which is preliminary data.</text>
</comment>
<reference evidence="1 2" key="1">
    <citation type="submission" date="2018-03" db="EMBL/GenBank/DDBJ databases">
        <title>Genomic Encyclopedia of Archaeal and Bacterial Type Strains, Phase II (KMG-II): from individual species to whole genera.</title>
        <authorList>
            <person name="Goeker M."/>
        </authorList>
    </citation>
    <scope>NUCLEOTIDE SEQUENCE [LARGE SCALE GENOMIC DNA]</scope>
    <source>
        <strain evidence="1 2">DSM 100214</strain>
    </source>
</reference>
<protein>
    <submittedName>
        <fullName evidence="1">Uncharacterized protein</fullName>
    </submittedName>
</protein>